<reference evidence="2 3" key="1">
    <citation type="journal article" date="2019" name="Int. J. Syst. Evol. Microbiol.">
        <title>The Global Catalogue of Microorganisms (GCM) 10K type strain sequencing project: providing services to taxonomists for standard genome sequencing and annotation.</title>
        <authorList>
            <consortium name="The Broad Institute Genomics Platform"/>
            <consortium name="The Broad Institute Genome Sequencing Center for Infectious Disease"/>
            <person name="Wu L."/>
            <person name="Ma J."/>
        </authorList>
    </citation>
    <scope>NUCLEOTIDE SEQUENCE [LARGE SCALE GENOMIC DNA]</scope>
    <source>
        <strain evidence="2 3">JCM 14969</strain>
    </source>
</reference>
<protein>
    <submittedName>
        <fullName evidence="2">Alpha/beta hydrolase</fullName>
    </submittedName>
</protein>
<dbReference type="InterPro" id="IPR050266">
    <property type="entry name" value="AB_hydrolase_sf"/>
</dbReference>
<name>A0ABN2DPR6_9ACTN</name>
<dbReference type="Proteomes" id="UP001500393">
    <property type="component" value="Unassembled WGS sequence"/>
</dbReference>
<dbReference type="InterPro" id="IPR000073">
    <property type="entry name" value="AB_hydrolase_1"/>
</dbReference>
<dbReference type="PANTHER" id="PTHR43798">
    <property type="entry name" value="MONOACYLGLYCEROL LIPASE"/>
    <property type="match status" value="1"/>
</dbReference>
<feature type="domain" description="AB hydrolase-1" evidence="1">
    <location>
        <begin position="22"/>
        <end position="267"/>
    </location>
</feature>
<keyword evidence="2" id="KW-0378">Hydrolase</keyword>
<dbReference type="Pfam" id="PF12697">
    <property type="entry name" value="Abhydrolase_6"/>
    <property type="match status" value="1"/>
</dbReference>
<dbReference type="EMBL" id="BAAAOS010000022">
    <property type="protein sequence ID" value="GAA1582619.1"/>
    <property type="molecule type" value="Genomic_DNA"/>
</dbReference>
<accession>A0ABN2DPR6</accession>
<dbReference type="RefSeq" id="WP_344216081.1">
    <property type="nucleotide sequence ID" value="NZ_BAAAOS010000022.1"/>
</dbReference>
<evidence type="ECO:0000313" key="3">
    <source>
        <dbReference type="Proteomes" id="UP001500393"/>
    </source>
</evidence>
<proteinExistence type="predicted"/>
<organism evidence="2 3">
    <name type="scientific">Kribbella sancticallisti</name>
    <dbReference type="NCBI Taxonomy" id="460087"/>
    <lineage>
        <taxon>Bacteria</taxon>
        <taxon>Bacillati</taxon>
        <taxon>Actinomycetota</taxon>
        <taxon>Actinomycetes</taxon>
        <taxon>Propionibacteriales</taxon>
        <taxon>Kribbellaceae</taxon>
        <taxon>Kribbella</taxon>
    </lineage>
</organism>
<keyword evidence="3" id="KW-1185">Reference proteome</keyword>
<dbReference type="SUPFAM" id="SSF53474">
    <property type="entry name" value="alpha/beta-Hydrolases"/>
    <property type="match status" value="1"/>
</dbReference>
<dbReference type="Gene3D" id="3.40.50.1820">
    <property type="entry name" value="alpha/beta hydrolase"/>
    <property type="match status" value="1"/>
</dbReference>
<evidence type="ECO:0000259" key="1">
    <source>
        <dbReference type="Pfam" id="PF12697"/>
    </source>
</evidence>
<dbReference type="PANTHER" id="PTHR43798:SF33">
    <property type="entry name" value="HYDROLASE, PUTATIVE (AFU_ORTHOLOGUE AFUA_2G14860)-RELATED"/>
    <property type="match status" value="1"/>
</dbReference>
<gene>
    <name evidence="2" type="ORF">GCM10009789_40500</name>
</gene>
<sequence length="282" mass="31320">MPEITLSTGRIRYRDRGSGSPIVFVHGLFANGSLWYTVSDSLEANFRCISPDWPMGAHTLPMTTEADVSPRGVARMIGEFLEALDLRDVTLVANDTGGAVTQLLLAEGCDRAGRLVMTPSDSFENFPPRLFRPLQYIARVPGGLTAGLQALRARPLRRLPMAFGWLAKGSLPAEMTDAWLRPFFTQRGIRRDASRFLRAFDNADTLAAADRLVAFDKPVLLLWAPEDRFFPLSHAHRWAEIFPDARLVEVPDSYTFVALDQPELVADEIAQFLGSSINEKTA</sequence>
<dbReference type="InterPro" id="IPR029058">
    <property type="entry name" value="AB_hydrolase_fold"/>
</dbReference>
<comment type="caution">
    <text evidence="2">The sequence shown here is derived from an EMBL/GenBank/DDBJ whole genome shotgun (WGS) entry which is preliminary data.</text>
</comment>
<dbReference type="GO" id="GO:0016787">
    <property type="term" value="F:hydrolase activity"/>
    <property type="evidence" value="ECO:0007669"/>
    <property type="project" value="UniProtKB-KW"/>
</dbReference>
<evidence type="ECO:0000313" key="2">
    <source>
        <dbReference type="EMBL" id="GAA1582619.1"/>
    </source>
</evidence>